<sequence length="210" mass="22743">MMVMIEMQPKSHMWSALSVLTVFALAGCGGVAEKPVSASAEDPAAVLRESGYTEQAEMLADGEVTVAEIEKAGALMQQCFVDAGHELTLEGWNPVDGVTYLYLAEPAGGEATDDFHAAYDDCTRRYLQTLADHYRATVDAVIVPELMAEVRQCLESEGFTYTGEPVNQYDLVDSTLVEGGEAPSRKQVDDCVISEATAMYPDIVTISISW</sequence>
<gene>
    <name evidence="1" type="ORF">LX16_1485</name>
</gene>
<keyword evidence="2" id="KW-1185">Reference proteome</keyword>
<name>A0A562VD79_9ACTN</name>
<protein>
    <submittedName>
        <fullName evidence="1">Uncharacterized protein</fullName>
    </submittedName>
</protein>
<organism evidence="1 2">
    <name type="scientific">Stackebrandtia albiflava</name>
    <dbReference type="NCBI Taxonomy" id="406432"/>
    <lineage>
        <taxon>Bacteria</taxon>
        <taxon>Bacillati</taxon>
        <taxon>Actinomycetota</taxon>
        <taxon>Actinomycetes</taxon>
        <taxon>Glycomycetales</taxon>
        <taxon>Glycomycetaceae</taxon>
        <taxon>Stackebrandtia</taxon>
    </lineage>
</organism>
<reference evidence="1 2" key="1">
    <citation type="journal article" date="2013" name="Stand. Genomic Sci.">
        <title>Genomic Encyclopedia of Type Strains, Phase I: The one thousand microbial genomes (KMG-I) project.</title>
        <authorList>
            <person name="Kyrpides N.C."/>
            <person name="Woyke T."/>
            <person name="Eisen J.A."/>
            <person name="Garrity G."/>
            <person name="Lilburn T.G."/>
            <person name="Beck B.J."/>
            <person name="Whitman W.B."/>
            <person name="Hugenholtz P."/>
            <person name="Klenk H.P."/>
        </authorList>
    </citation>
    <scope>NUCLEOTIDE SEQUENCE [LARGE SCALE GENOMIC DNA]</scope>
    <source>
        <strain evidence="1 2">DSM 45044</strain>
    </source>
</reference>
<comment type="caution">
    <text evidence="1">The sequence shown here is derived from an EMBL/GenBank/DDBJ whole genome shotgun (WGS) entry which is preliminary data.</text>
</comment>
<proteinExistence type="predicted"/>
<dbReference type="Proteomes" id="UP000321617">
    <property type="component" value="Unassembled WGS sequence"/>
</dbReference>
<evidence type="ECO:0000313" key="2">
    <source>
        <dbReference type="Proteomes" id="UP000321617"/>
    </source>
</evidence>
<dbReference type="EMBL" id="VLLL01000005">
    <property type="protein sequence ID" value="TWJ15771.1"/>
    <property type="molecule type" value="Genomic_DNA"/>
</dbReference>
<dbReference type="AlphaFoldDB" id="A0A562VD79"/>
<accession>A0A562VD79</accession>
<evidence type="ECO:0000313" key="1">
    <source>
        <dbReference type="EMBL" id="TWJ15771.1"/>
    </source>
</evidence>